<keyword evidence="1" id="KW-0175">Coiled coil</keyword>
<evidence type="ECO:0000313" key="4">
    <source>
        <dbReference type="EMBL" id="EFB13192.1"/>
    </source>
</evidence>
<dbReference type="AlphaFoldDB" id="D2HBD9"/>
<accession>D2HBD9</accession>
<feature type="compositionally biased region" description="Acidic residues" evidence="2">
    <location>
        <begin position="289"/>
        <end position="302"/>
    </location>
</feature>
<evidence type="ECO:0000256" key="2">
    <source>
        <dbReference type="SAM" id="MobiDB-lite"/>
    </source>
</evidence>
<proteinExistence type="predicted"/>
<dbReference type="PROSITE" id="PS00108">
    <property type="entry name" value="PROTEIN_KINASE_ST"/>
    <property type="match status" value="1"/>
</dbReference>
<dbReference type="SMART" id="SM00220">
    <property type="entry name" value="S_TKc"/>
    <property type="match status" value="1"/>
</dbReference>
<dbReference type="InParanoid" id="D2HBD9"/>
<dbReference type="PROSITE" id="PS50011">
    <property type="entry name" value="PROTEIN_KINASE_DOM"/>
    <property type="match status" value="1"/>
</dbReference>
<dbReference type="InterPro" id="IPR000719">
    <property type="entry name" value="Prot_kinase_dom"/>
</dbReference>
<dbReference type="GO" id="GO:0005829">
    <property type="term" value="C:cytosol"/>
    <property type="evidence" value="ECO:0007669"/>
    <property type="project" value="TreeGrafter"/>
</dbReference>
<dbReference type="InterPro" id="IPR008271">
    <property type="entry name" value="Ser/Thr_kinase_AS"/>
</dbReference>
<name>D2HBD9_AILME</name>
<feature type="region of interest" description="Disordered" evidence="2">
    <location>
        <begin position="279"/>
        <end position="311"/>
    </location>
</feature>
<dbReference type="Gene3D" id="1.10.510.10">
    <property type="entry name" value="Transferase(Phosphotransferase) domain 1"/>
    <property type="match status" value="1"/>
</dbReference>
<dbReference type="Pfam" id="PF00069">
    <property type="entry name" value="Pkinase"/>
    <property type="match status" value="1"/>
</dbReference>
<evidence type="ECO:0000256" key="1">
    <source>
        <dbReference type="SAM" id="Coils"/>
    </source>
</evidence>
<dbReference type="SUPFAM" id="SSF56112">
    <property type="entry name" value="Protein kinase-like (PK-like)"/>
    <property type="match status" value="1"/>
</dbReference>
<feature type="coiled-coil region" evidence="1">
    <location>
        <begin position="323"/>
        <end position="376"/>
    </location>
</feature>
<organism evidence="4">
    <name type="scientific">Ailuropoda melanoleuca</name>
    <name type="common">Giant panda</name>
    <dbReference type="NCBI Taxonomy" id="9646"/>
    <lineage>
        <taxon>Eukaryota</taxon>
        <taxon>Metazoa</taxon>
        <taxon>Chordata</taxon>
        <taxon>Craniata</taxon>
        <taxon>Vertebrata</taxon>
        <taxon>Euteleostomi</taxon>
        <taxon>Mammalia</taxon>
        <taxon>Eutheria</taxon>
        <taxon>Laurasiatheria</taxon>
        <taxon>Carnivora</taxon>
        <taxon>Caniformia</taxon>
        <taxon>Ursidae</taxon>
        <taxon>Ailuropoda</taxon>
    </lineage>
</organism>
<gene>
    <name evidence="4" type="ORF">PANDA_007831</name>
</gene>
<reference evidence="4" key="1">
    <citation type="journal article" date="2010" name="Nature">
        <title>The sequence and de novo assembly of the giant panda genome.</title>
        <authorList>
            <person name="Li R."/>
            <person name="Fan W."/>
            <person name="Tian G."/>
            <person name="Zhu H."/>
            <person name="He L."/>
            <person name="Cai J."/>
            <person name="Huang Q."/>
            <person name="Cai Q."/>
            <person name="Li B."/>
            <person name="Bai Y."/>
            <person name="Zhang Z."/>
            <person name="Zhang Y."/>
            <person name="Wang W."/>
            <person name="Li J."/>
            <person name="Wei F."/>
            <person name="Li H."/>
            <person name="Jian M."/>
            <person name="Li J."/>
            <person name="Zhang Z."/>
            <person name="Nielsen R."/>
            <person name="Li D."/>
            <person name="Gu W."/>
            <person name="Yang Z."/>
            <person name="Xuan Z."/>
            <person name="Ryder O.A."/>
            <person name="Leung F.C."/>
            <person name="Zhou Y."/>
            <person name="Cao J."/>
            <person name="Sun X."/>
            <person name="Fu Y."/>
            <person name="Fang X."/>
            <person name="Guo X."/>
            <person name="Wang B."/>
            <person name="Hou R."/>
            <person name="Shen F."/>
            <person name="Mu B."/>
            <person name="Ni P."/>
            <person name="Lin R."/>
            <person name="Qian W."/>
            <person name="Wang G."/>
            <person name="Yu C."/>
            <person name="Nie W."/>
            <person name="Wang J."/>
            <person name="Wu Z."/>
            <person name="Liang H."/>
            <person name="Min J."/>
            <person name="Wu Q."/>
            <person name="Cheng S."/>
            <person name="Ruan J."/>
            <person name="Wang M."/>
            <person name="Shi Z."/>
            <person name="Wen M."/>
            <person name="Liu B."/>
            <person name="Ren X."/>
            <person name="Zheng H."/>
            <person name="Dong D."/>
            <person name="Cook K."/>
            <person name="Shan G."/>
            <person name="Zhang H."/>
            <person name="Kosiol C."/>
            <person name="Xie X."/>
            <person name="Lu Z."/>
            <person name="Zheng H."/>
            <person name="Li Y."/>
            <person name="Steiner C.C."/>
            <person name="Lam T.T."/>
            <person name="Lin S."/>
            <person name="Zhang Q."/>
            <person name="Li G."/>
            <person name="Tian J."/>
            <person name="Gong T."/>
            <person name="Liu H."/>
            <person name="Zhang D."/>
            <person name="Fang L."/>
            <person name="Ye C."/>
            <person name="Zhang J."/>
            <person name="Hu W."/>
            <person name="Xu A."/>
            <person name="Ren Y."/>
            <person name="Zhang G."/>
            <person name="Bruford M.W."/>
            <person name="Li Q."/>
            <person name="Ma L."/>
            <person name="Guo Y."/>
            <person name="An N."/>
            <person name="Hu Y."/>
            <person name="Zheng Y."/>
            <person name="Shi Y."/>
            <person name="Li Z."/>
            <person name="Liu Q."/>
            <person name="Chen Y."/>
            <person name="Zhao J."/>
            <person name="Qu N."/>
            <person name="Zhao S."/>
            <person name="Tian F."/>
            <person name="Wang X."/>
            <person name="Wang H."/>
            <person name="Xu L."/>
            <person name="Liu X."/>
            <person name="Vinar T."/>
            <person name="Wang Y."/>
            <person name="Lam T.W."/>
            <person name="Yiu S.M."/>
            <person name="Liu S."/>
            <person name="Zhang H."/>
            <person name="Li D."/>
            <person name="Huang Y."/>
            <person name="Wang X."/>
            <person name="Yang G."/>
            <person name="Jiang Z."/>
            <person name="Wang J."/>
            <person name="Qin N."/>
            <person name="Li L."/>
            <person name="Li J."/>
            <person name="Bolund L."/>
            <person name="Kristiansen K."/>
            <person name="Wong G.K."/>
            <person name="Olson M."/>
            <person name="Zhang X."/>
            <person name="Li S."/>
            <person name="Yang H."/>
            <person name="Wang J."/>
            <person name="Wang J."/>
        </authorList>
    </citation>
    <scope>NUCLEOTIDE SEQUENCE [LARGE SCALE GENOMIC DNA]</scope>
</reference>
<protein>
    <recommendedName>
        <fullName evidence="3">Protein kinase domain-containing protein</fullName>
    </recommendedName>
</protein>
<sequence>MGQSMAEDKENRLDDVGIGARNGELEGTELEFKLIITLNCTKQFSCHVHIILTASHCPVSACDTMLVSGVPVQSRLVPGSNCRESRHWRPAADHRTMPVLCLLRKCSGTGLVGLLRSLSALEISEVSVGPFRGRHVKTGQLAAIKVMDVTELVMEFCGAGSITDLVKNTKGNTLKEDWIAYISREILRGLAHLHIHHVIHRDIKGQNVLLTENAEVKLVDFGVSAQLDRTVGRRNTFIGTPYWMAPEVIACDENPDATYDYRSDLWSCGITAIEMAEGAPHETEYEYSGSEEEEEEVPEQEGEPSSIVNVPGESTLRRDFLRLQQENKERSEALRRQQLLQEQQLREQEEYKRQLLAERQKRIEQQKEQRRRLEEVTSEGKLTLLDWQAFTFLVVLEMFSFLVKT</sequence>
<dbReference type="PANTHER" id="PTHR47096:SF1">
    <property type="entry name" value="MISSHAPEN LIKE KINASE 1"/>
    <property type="match status" value="1"/>
</dbReference>
<feature type="domain" description="Protein kinase" evidence="3">
    <location>
        <begin position="10"/>
        <end position="340"/>
    </location>
</feature>
<dbReference type="InterPro" id="IPR011009">
    <property type="entry name" value="Kinase-like_dom_sf"/>
</dbReference>
<dbReference type="PANTHER" id="PTHR47096">
    <property type="entry name" value="MISSHAPEN LIKE KINASE 1"/>
    <property type="match status" value="1"/>
</dbReference>
<dbReference type="GO" id="GO:0005524">
    <property type="term" value="F:ATP binding"/>
    <property type="evidence" value="ECO:0007669"/>
    <property type="project" value="InterPro"/>
</dbReference>
<dbReference type="GO" id="GO:0004672">
    <property type="term" value="F:protein kinase activity"/>
    <property type="evidence" value="ECO:0007669"/>
    <property type="project" value="InterPro"/>
</dbReference>
<dbReference type="EMBL" id="GL192657">
    <property type="protein sequence ID" value="EFB13192.1"/>
    <property type="molecule type" value="Genomic_DNA"/>
</dbReference>
<dbReference type="InterPro" id="IPR051700">
    <property type="entry name" value="STE20_Ser-Thr_kinase"/>
</dbReference>
<evidence type="ECO:0000259" key="3">
    <source>
        <dbReference type="PROSITE" id="PS50011"/>
    </source>
</evidence>